<dbReference type="RefSeq" id="WP_035192516.1">
    <property type="nucleotide sequence ID" value="NZ_CCCS020000034.1"/>
</dbReference>
<keyword evidence="4" id="KW-1185">Reference proteome</keyword>
<evidence type="ECO:0000313" key="3">
    <source>
        <dbReference type="EMBL" id="SMH64131.1"/>
    </source>
</evidence>
<reference evidence="2" key="1">
    <citation type="submission" date="2014-03" db="EMBL/GenBank/DDBJ databases">
        <authorList>
            <person name="Genoscope - CEA"/>
        </authorList>
    </citation>
    <scope>NUCLEOTIDE SEQUENCE [LARGE SCALE GENOMIC DNA]</scope>
    <source>
        <strain evidence="2">CF27</strain>
    </source>
</reference>
<gene>
    <name evidence="3" type="ORF">AFERRI_10164</name>
    <name evidence="2" type="ORF">AFERRI_40126</name>
</gene>
<sequence length="354" mass="40755">MPREKRDVKELKQRAIHSLVLAIELFNRPHEDGRSEGTLILLHHAFEMLLKAIIKDKKGTVHAKGEKYSYGFDKCLEIAQAELKVLSKDERSALSILDAHRDTAVHYYQDVSEDLLYLQSQSAVTLFDDILSKSFGVKLADYIPERVLPVSTRPPKDIQLLIDSELTKVDDFLCAGNRRGIQATARLRSVMALATASRDNAERVTESELRKAVQRRRAGEEWKVIFPEIGQLRLDTEGEGMPFSLRIRKEGVPVRMACDGEDAIVVRDRDWFDKFNLTLVDVAKKLKKTPPKTRAYMFEINLWDDPEMYGEKKIKSQRYKRYTQKALETLRTAVAQHSEDEMWEKHKGKVLGRE</sequence>
<dbReference type="EMBL" id="LT841305">
    <property type="protein sequence ID" value="SMH64131.1"/>
    <property type="molecule type" value="Genomic_DNA"/>
</dbReference>
<proteinExistence type="predicted"/>
<dbReference type="InterPro" id="IPR022104">
    <property type="entry name" value="DUF3644"/>
</dbReference>
<accession>A0A060UUC4</accession>
<feature type="domain" description="DUF3644" evidence="1">
    <location>
        <begin position="13"/>
        <end position="155"/>
    </location>
</feature>
<organism evidence="2">
    <name type="scientific">Acidithiobacillus ferrivorans</name>
    <dbReference type="NCBI Taxonomy" id="160808"/>
    <lineage>
        <taxon>Bacteria</taxon>
        <taxon>Pseudomonadati</taxon>
        <taxon>Pseudomonadota</taxon>
        <taxon>Acidithiobacillia</taxon>
        <taxon>Acidithiobacillales</taxon>
        <taxon>Acidithiobacillaceae</taxon>
        <taxon>Acidithiobacillus</taxon>
    </lineage>
</organism>
<name>A0A060UUC4_9PROT</name>
<dbReference type="Proteomes" id="UP000193925">
    <property type="component" value="Chromosome AFERRI"/>
</dbReference>
<dbReference type="EMBL" id="CCCS020000034">
    <property type="protein sequence ID" value="CDQ10174.1"/>
    <property type="molecule type" value="Genomic_DNA"/>
</dbReference>
<protein>
    <recommendedName>
        <fullName evidence="1">DUF3644 domain-containing protein</fullName>
    </recommendedName>
</protein>
<evidence type="ECO:0000313" key="4">
    <source>
        <dbReference type="Proteomes" id="UP000193925"/>
    </source>
</evidence>
<dbReference type="AlphaFoldDB" id="A0A060UUC4"/>
<evidence type="ECO:0000259" key="1">
    <source>
        <dbReference type="Pfam" id="PF12358"/>
    </source>
</evidence>
<evidence type="ECO:0000313" key="2">
    <source>
        <dbReference type="EMBL" id="CDQ10174.1"/>
    </source>
</evidence>
<reference evidence="3 4" key="3">
    <citation type="submission" date="2017-03" db="EMBL/GenBank/DDBJ databases">
        <authorList>
            <person name="Regsiter A."/>
            <person name="William W."/>
        </authorList>
    </citation>
    <scope>NUCLEOTIDE SEQUENCE [LARGE SCALE GENOMIC DNA]</scope>
    <source>
        <strain evidence="3">PRJEB5721</strain>
    </source>
</reference>
<dbReference type="Pfam" id="PF12358">
    <property type="entry name" value="DUF3644"/>
    <property type="match status" value="1"/>
</dbReference>
<reference evidence="2" key="2">
    <citation type="submission" date="2014-07" db="EMBL/GenBank/DDBJ databases">
        <title>Initial genome analysis of the psychrotolerant acidophile Acidithiobacillus ferrivorans CF27: insights into iron and sulfur oxidation pathways and into biofilm formation.</title>
        <authorList>
            <person name="Talla E."/>
            <person name="Hedrich S."/>
            <person name="Mangenot S."/>
            <person name="Ji B."/>
            <person name="Johnson D.B."/>
            <person name="Barbe V."/>
            <person name="Bonnefoy V."/>
        </authorList>
    </citation>
    <scope>NUCLEOTIDE SEQUENCE [LARGE SCALE GENOMIC DNA]</scope>
    <source>
        <strain evidence="2">CF27</strain>
    </source>
</reference>